<reference evidence="1 2" key="1">
    <citation type="submission" date="2016-10" db="EMBL/GenBank/DDBJ databases">
        <authorList>
            <person name="Varghese N."/>
            <person name="Submissions S."/>
        </authorList>
    </citation>
    <scope>NUCLEOTIDE SEQUENCE [LARGE SCALE GENOMIC DNA]</scope>
    <source>
        <strain evidence="1 2">22B</strain>
    </source>
</reference>
<organism evidence="1 2">
    <name type="scientific">Succinivibrio dextrinosolvens</name>
    <dbReference type="NCBI Taxonomy" id="83771"/>
    <lineage>
        <taxon>Bacteria</taxon>
        <taxon>Pseudomonadati</taxon>
        <taxon>Pseudomonadota</taxon>
        <taxon>Gammaproteobacteria</taxon>
        <taxon>Aeromonadales</taxon>
        <taxon>Succinivibrionaceae</taxon>
        <taxon>Succinivibrio</taxon>
    </lineage>
</organism>
<keyword evidence="2" id="KW-1185">Reference proteome</keyword>
<evidence type="ECO:0000313" key="1">
    <source>
        <dbReference type="EMBL" id="SFK36962.1"/>
    </source>
</evidence>
<name>A0A662ZBV3_9GAMM</name>
<proteinExistence type="predicted"/>
<evidence type="ECO:0000313" key="2">
    <source>
        <dbReference type="Proteomes" id="UP000243374"/>
    </source>
</evidence>
<protein>
    <recommendedName>
        <fullName evidence="3">DUF4194 domain-containing protein</fullName>
    </recommendedName>
</protein>
<dbReference type="RefSeq" id="WP_074841490.1">
    <property type="nucleotide sequence ID" value="NZ_CP047056.1"/>
</dbReference>
<dbReference type="EMBL" id="FOSF01000062">
    <property type="protein sequence ID" value="SFK36962.1"/>
    <property type="molecule type" value="Genomic_DNA"/>
</dbReference>
<sequence>MAFTENIRFTKCIENLLQGKIICHALYPDLFRYLRETDENGTLSNEDKVHYFLNQMGRNLMKTTDDMGYYCTYGDYDEPQAKADGRAFIKKSVSEFEPLIKWLRLIRSCNQDSRPVCADDIIKPSEIIHSLEESEILCKQLKEIANFFKVASNTSDVSKMLQAVLKSLVKEEYFVDASGDGLIYRATAKWSLFYDLLEFVKENEGFGKDTSERKEEHQTDLLSQVEMVEVETPDFDNMQN</sequence>
<evidence type="ECO:0008006" key="3">
    <source>
        <dbReference type="Google" id="ProtNLM"/>
    </source>
</evidence>
<dbReference type="Proteomes" id="UP000243374">
    <property type="component" value="Unassembled WGS sequence"/>
</dbReference>
<accession>A0A662ZBV3</accession>
<dbReference type="OrthoDB" id="8565179at2"/>
<dbReference type="AlphaFoldDB" id="A0A662ZBV3"/>
<gene>
    <name evidence="1" type="ORF">SAMN04487865_10625</name>
</gene>